<dbReference type="Gene3D" id="1.10.1410.10">
    <property type="match status" value="1"/>
</dbReference>
<dbReference type="Pfam" id="PF22600">
    <property type="entry name" value="MTPAP-like_central"/>
    <property type="match status" value="1"/>
</dbReference>
<organism evidence="3">
    <name type="scientific">Toxoplasma gondii (strain ATCC 50861 / VEG)</name>
    <dbReference type="NCBI Taxonomy" id="432359"/>
    <lineage>
        <taxon>Eukaryota</taxon>
        <taxon>Sar</taxon>
        <taxon>Alveolata</taxon>
        <taxon>Apicomplexa</taxon>
        <taxon>Conoidasida</taxon>
        <taxon>Coccidia</taxon>
        <taxon>Eucoccidiorida</taxon>
        <taxon>Eimeriorina</taxon>
        <taxon>Sarcocystidae</taxon>
        <taxon>Toxoplasma</taxon>
    </lineage>
</organism>
<dbReference type="GO" id="GO:0031123">
    <property type="term" value="P:RNA 3'-end processing"/>
    <property type="evidence" value="ECO:0007669"/>
    <property type="project" value="TreeGrafter"/>
</dbReference>
<feature type="region of interest" description="Disordered" evidence="1">
    <location>
        <begin position="220"/>
        <end position="256"/>
    </location>
</feature>
<dbReference type="AlphaFoldDB" id="A0A0F7UWZ0"/>
<dbReference type="PANTHER" id="PTHR12271">
    <property type="entry name" value="POLY A POLYMERASE CID PAP -RELATED"/>
    <property type="match status" value="1"/>
</dbReference>
<feature type="compositionally biased region" description="Low complexity" evidence="1">
    <location>
        <begin position="635"/>
        <end position="663"/>
    </location>
</feature>
<feature type="compositionally biased region" description="Low complexity" evidence="1">
    <location>
        <begin position="1051"/>
        <end position="1087"/>
    </location>
</feature>
<dbReference type="SUPFAM" id="SSF81301">
    <property type="entry name" value="Nucleotidyltransferase"/>
    <property type="match status" value="1"/>
</dbReference>
<keyword evidence="3" id="KW-0808">Transferase</keyword>
<dbReference type="Gene3D" id="3.30.460.10">
    <property type="entry name" value="Beta Polymerase, domain 2"/>
    <property type="match status" value="1"/>
</dbReference>
<feature type="region of interest" description="Disordered" evidence="1">
    <location>
        <begin position="49"/>
        <end position="70"/>
    </location>
</feature>
<feature type="domain" description="Poly(A) RNA polymerase mitochondrial-like central palm" evidence="2">
    <location>
        <begin position="438"/>
        <end position="566"/>
    </location>
</feature>
<evidence type="ECO:0000259" key="2">
    <source>
        <dbReference type="Pfam" id="PF22600"/>
    </source>
</evidence>
<reference evidence="3" key="1">
    <citation type="journal article" date="2015" name="PLoS ONE">
        <title>Comprehensive Evaluation of Toxoplasma gondii VEG and Neospora caninum LIV Genomes with Tachyzoite Stage Transcriptome and Proteome Defines Novel Transcript Features.</title>
        <authorList>
            <person name="Ramaprasad A."/>
            <person name="Mourier T."/>
            <person name="Naeem R."/>
            <person name="Malas T.B."/>
            <person name="Moussa E."/>
            <person name="Panigrahi A."/>
            <person name="Vermont S.J."/>
            <person name="Otto T.D."/>
            <person name="Wastling J."/>
            <person name="Pain A."/>
        </authorList>
    </citation>
    <scope>NUCLEOTIDE SEQUENCE</scope>
    <source>
        <strain evidence="3">VEG</strain>
    </source>
</reference>
<dbReference type="InterPro" id="IPR043519">
    <property type="entry name" value="NT_sf"/>
</dbReference>
<feature type="region of interest" description="Disordered" evidence="1">
    <location>
        <begin position="1051"/>
        <end position="1098"/>
    </location>
</feature>
<dbReference type="SUPFAM" id="SSF81631">
    <property type="entry name" value="PAP/OAS1 substrate-binding domain"/>
    <property type="match status" value="1"/>
</dbReference>
<evidence type="ECO:0000313" key="3">
    <source>
        <dbReference type="EMBL" id="CEL74521.1"/>
    </source>
</evidence>
<feature type="compositionally biased region" description="Low complexity" evidence="1">
    <location>
        <begin position="220"/>
        <end position="241"/>
    </location>
</feature>
<evidence type="ECO:0000256" key="1">
    <source>
        <dbReference type="SAM" id="MobiDB-lite"/>
    </source>
</evidence>
<keyword evidence="3" id="KW-0548">Nucleotidyltransferase</keyword>
<sequence>MRNSVASSASMSSLSATFGRSLRGANLWRGDAGASHGCLQTSRRDPLVSGRYSTAEHAGRLSTARTRQSIPQRLSTENAAEGGAACTHTTISPTLKGSCRSARGSSGRHAVFQTPNGAACKLLPGPLRCSQAGTKREWQMQGRRVVDPMPCRQEVSYPYFPPWHSEALRMDVRSSPCAGFDVSHMGLSSSVYSSRPFLASSGTSPFEAWTSVSFSSSAPRGSSASSASPSARPVSSVASPSTCGSHEPASVARRPAPLLQRVQPGRVLLYGHPPRWRMAFTAASLHAPDRVVGDFVASRPRRMQRLEVCMQLFSFLPQGSLLSSMLLSRSASTSRFALAPVSCPLATAASPRFILTGSSAAHGPPSGLLAFKRSVCAAPNGFVVSASVSCASSRHLSPASPPGARLLSSLPSIEAHDASNVRSPSTGAHEYKAQLGAQLLEIDQRMLPDEQQFLQKQYLLDTLGPLLRQHIGGQLVPFGSCANGFWVRGSDVDSCLVLSGCEGRLAQRAKLRVVKELVERHRIGEATVVPAQVPIAKVCNAHGKGLIDVSVNNCTALENSIFVETFGAIDDRVRPLGRFIKHWATQRNINNRAEGTLSTYTLMLQLFFFLQQRSPPILPPYTALLLDTDHTKASSPAAPSPCSLSLSSSSPTSDGSSPTGLTPMFSDGEVGGCTPRDADTSRDVAADREPEIAPRTPAEGLKPLPFCTDIDYIRKNLFPEYGHNKETVGELIHDFFLFYGKRSSKIFSPCDGAIVTVEVYDGSISVCPPLPAFSSSSLVSPFSPSSSSLEALSASYLASAAPSHEIAEVIQPRALPNPPTTGGYRSVAAIFVSSARESEAVKNRRQRDRRYACEERGDIGSSLSMTRRVLMRCPLTRAVVNRFSAAAWKIICDEFQRAEALVETGATLTEICAPAPMKHDHRKKLDRLRRRLSLRALAASRNLLSGPDSIGGSFYGFASGRTNDVGNGQPRSFTAAFRGSHSESLGLVESLDKPTSQVSPMLHSVASSSVSAPSSVHLTPVTAPYFSSSSSVLFPDEANCHLCRVAQPSPSVQQSSSSVPVSPSPSSVSPQVHYSYSFSRSPSAQSRSARRRASDDNRRALSSPFLHSFVTASHSPLRFVSRPPLSCFPPPSSAPHACHSPSTSGCGNPRSSQGPMPRQAREN</sequence>
<feature type="compositionally biased region" description="Polar residues" evidence="1">
    <location>
        <begin position="1143"/>
        <end position="1154"/>
    </location>
</feature>
<dbReference type="CDD" id="cd05402">
    <property type="entry name" value="NT_PAP_TUTase"/>
    <property type="match status" value="1"/>
</dbReference>
<name>A0A0F7UWZ0_TOXGV</name>
<dbReference type="PANTHER" id="PTHR12271:SF40">
    <property type="entry name" value="POLY(A) RNA POLYMERASE GLD2"/>
    <property type="match status" value="1"/>
</dbReference>
<gene>
    <name evidence="3" type="ORF">BN1205_076640</name>
</gene>
<dbReference type="GO" id="GO:0016779">
    <property type="term" value="F:nucleotidyltransferase activity"/>
    <property type="evidence" value="ECO:0007669"/>
    <property type="project" value="UniProtKB-KW"/>
</dbReference>
<feature type="compositionally biased region" description="Basic and acidic residues" evidence="1">
    <location>
        <begin position="676"/>
        <end position="692"/>
    </location>
</feature>
<feature type="region of interest" description="Disordered" evidence="1">
    <location>
        <begin position="1129"/>
        <end position="1163"/>
    </location>
</feature>
<protein>
    <submittedName>
        <fullName evidence="3">Polynucleotide adenylyltransferase</fullName>
    </submittedName>
</protein>
<feature type="region of interest" description="Disordered" evidence="1">
    <location>
        <begin position="635"/>
        <end position="700"/>
    </location>
</feature>
<accession>A0A0F7UWZ0</accession>
<dbReference type="EMBL" id="LN714497">
    <property type="protein sequence ID" value="CEL74521.1"/>
    <property type="molecule type" value="Genomic_DNA"/>
</dbReference>
<proteinExistence type="predicted"/>
<dbReference type="InterPro" id="IPR054708">
    <property type="entry name" value="MTPAP-like_central"/>
</dbReference>